<evidence type="ECO:0000313" key="8">
    <source>
        <dbReference type="Proteomes" id="UP000001997"/>
    </source>
</evidence>
<name>A5DJP2_PICGU</name>
<evidence type="ECO:0000256" key="1">
    <source>
        <dbReference type="ARBA" id="ARBA00004604"/>
    </source>
</evidence>
<keyword evidence="8" id="KW-1185">Reference proteome</keyword>
<dbReference type="eggNOG" id="KOG4208">
    <property type="taxonomic scope" value="Eukaryota"/>
</dbReference>
<evidence type="ECO:0000256" key="5">
    <source>
        <dbReference type="SAM" id="MobiDB-lite"/>
    </source>
</evidence>
<dbReference type="OMA" id="FYEKQMK"/>
<keyword evidence="2 4" id="KW-0694">RNA-binding</keyword>
<evidence type="ECO:0000259" key="6">
    <source>
        <dbReference type="PROSITE" id="PS50102"/>
    </source>
</evidence>
<dbReference type="PANTHER" id="PTHR46754">
    <property type="entry name" value="MKI67 FHA DOMAIN-INTERACTING NUCLEOLAR PHOSPHOPROTEIN"/>
    <property type="match status" value="1"/>
</dbReference>
<keyword evidence="3" id="KW-0539">Nucleus</keyword>
<proteinExistence type="predicted"/>
<feature type="compositionally biased region" description="Polar residues" evidence="5">
    <location>
        <begin position="62"/>
        <end position="83"/>
    </location>
</feature>
<feature type="region of interest" description="Disordered" evidence="5">
    <location>
        <begin position="1"/>
        <end position="89"/>
    </location>
</feature>
<dbReference type="STRING" id="294746.A5DJP2"/>
<dbReference type="HOGENOM" id="CLU_025741_0_1_1"/>
<dbReference type="SUPFAM" id="SSF54928">
    <property type="entry name" value="RNA-binding domain, RBD"/>
    <property type="match status" value="1"/>
</dbReference>
<dbReference type="PROSITE" id="PS50102">
    <property type="entry name" value="RRM"/>
    <property type="match status" value="1"/>
</dbReference>
<protein>
    <recommendedName>
        <fullName evidence="6">RRM domain-containing protein</fullName>
    </recommendedName>
</protein>
<evidence type="ECO:0000256" key="4">
    <source>
        <dbReference type="PROSITE-ProRule" id="PRU00176"/>
    </source>
</evidence>
<dbReference type="CDD" id="cd12307">
    <property type="entry name" value="RRM_NIFK_like"/>
    <property type="match status" value="1"/>
</dbReference>
<dbReference type="OrthoDB" id="21467at2759"/>
<feature type="compositionally biased region" description="Basic residues" evidence="5">
    <location>
        <begin position="217"/>
        <end position="227"/>
    </location>
</feature>
<dbReference type="SMART" id="SM00360">
    <property type="entry name" value="RRM"/>
    <property type="match status" value="1"/>
</dbReference>
<evidence type="ECO:0000256" key="3">
    <source>
        <dbReference type="ARBA" id="ARBA00023242"/>
    </source>
</evidence>
<dbReference type="EMBL" id="CH408158">
    <property type="protein sequence ID" value="EDK39395.2"/>
    <property type="molecule type" value="Genomic_DNA"/>
</dbReference>
<evidence type="ECO:0000256" key="2">
    <source>
        <dbReference type="ARBA" id="ARBA00022884"/>
    </source>
</evidence>
<dbReference type="InterPro" id="IPR012677">
    <property type="entry name" value="Nucleotide-bd_a/b_plait_sf"/>
</dbReference>
<feature type="compositionally biased region" description="Basic residues" evidence="5">
    <location>
        <begin position="191"/>
        <end position="201"/>
    </location>
</feature>
<dbReference type="Proteomes" id="UP000001997">
    <property type="component" value="Unassembled WGS sequence"/>
</dbReference>
<gene>
    <name evidence="7" type="ORF">PGUG_03493</name>
</gene>
<reference evidence="7 8" key="1">
    <citation type="journal article" date="2009" name="Nature">
        <title>Evolution of pathogenicity and sexual reproduction in eight Candida genomes.</title>
        <authorList>
            <person name="Butler G."/>
            <person name="Rasmussen M.D."/>
            <person name="Lin M.F."/>
            <person name="Santos M.A."/>
            <person name="Sakthikumar S."/>
            <person name="Munro C.A."/>
            <person name="Rheinbay E."/>
            <person name="Grabherr M."/>
            <person name="Forche A."/>
            <person name="Reedy J.L."/>
            <person name="Agrafioti I."/>
            <person name="Arnaud M.B."/>
            <person name="Bates S."/>
            <person name="Brown A.J."/>
            <person name="Brunke S."/>
            <person name="Costanzo M.C."/>
            <person name="Fitzpatrick D.A."/>
            <person name="de Groot P.W."/>
            <person name="Harris D."/>
            <person name="Hoyer L.L."/>
            <person name="Hube B."/>
            <person name="Klis F.M."/>
            <person name="Kodira C."/>
            <person name="Lennard N."/>
            <person name="Logue M.E."/>
            <person name="Martin R."/>
            <person name="Neiman A.M."/>
            <person name="Nikolaou E."/>
            <person name="Quail M.A."/>
            <person name="Quinn J."/>
            <person name="Santos M.C."/>
            <person name="Schmitzberger F.F."/>
            <person name="Sherlock G."/>
            <person name="Shah P."/>
            <person name="Silverstein K.A."/>
            <person name="Skrzypek M.S."/>
            <person name="Soll D."/>
            <person name="Staggs R."/>
            <person name="Stansfield I."/>
            <person name="Stumpf M.P."/>
            <person name="Sudbery P.E."/>
            <person name="Srikantha T."/>
            <person name="Zeng Q."/>
            <person name="Berman J."/>
            <person name="Berriman M."/>
            <person name="Heitman J."/>
            <person name="Gow N.A."/>
            <person name="Lorenz M.C."/>
            <person name="Birren B.W."/>
            <person name="Kellis M."/>
            <person name="Cuomo C.A."/>
        </authorList>
    </citation>
    <scope>NUCLEOTIDE SEQUENCE [LARGE SCALE GENOMIC DNA]</scope>
    <source>
        <strain evidence="8">ATCC 6260 / CBS 566 / DSM 6381 / JCM 1539 / NBRC 10279 / NRRL Y-324</strain>
    </source>
</reference>
<dbReference type="KEGG" id="pgu:PGUG_03493"/>
<feature type="compositionally biased region" description="Acidic residues" evidence="5">
    <location>
        <begin position="41"/>
        <end position="55"/>
    </location>
</feature>
<organism evidence="7 8">
    <name type="scientific">Meyerozyma guilliermondii (strain ATCC 6260 / CBS 566 / DSM 6381 / JCM 1539 / NBRC 10279 / NRRL Y-324)</name>
    <name type="common">Yeast</name>
    <name type="synonym">Candida guilliermondii</name>
    <dbReference type="NCBI Taxonomy" id="294746"/>
    <lineage>
        <taxon>Eukaryota</taxon>
        <taxon>Fungi</taxon>
        <taxon>Dikarya</taxon>
        <taxon>Ascomycota</taxon>
        <taxon>Saccharomycotina</taxon>
        <taxon>Pichiomycetes</taxon>
        <taxon>Debaryomycetaceae</taxon>
        <taxon>Meyerozyma</taxon>
    </lineage>
</organism>
<evidence type="ECO:0000313" key="7">
    <source>
        <dbReference type="EMBL" id="EDK39395.2"/>
    </source>
</evidence>
<dbReference type="RefSeq" id="XP_001484112.2">
    <property type="nucleotide sequence ID" value="XM_001484062.1"/>
</dbReference>
<dbReference type="AlphaFoldDB" id="A5DJP2"/>
<dbReference type="InterPro" id="IPR035979">
    <property type="entry name" value="RBD_domain_sf"/>
</dbReference>
<accession>A5DJP2</accession>
<dbReference type="GO" id="GO:0003723">
    <property type="term" value="F:RNA binding"/>
    <property type="evidence" value="ECO:0007669"/>
    <property type="project" value="UniProtKB-UniRule"/>
</dbReference>
<feature type="domain" description="RRM" evidence="6">
    <location>
        <begin position="94"/>
        <end position="172"/>
    </location>
</feature>
<dbReference type="InParanoid" id="A5DJP2"/>
<comment type="subcellular location">
    <subcellularLocation>
        <location evidence="1">Nucleus</location>
        <location evidence="1">Nucleolus</location>
    </subcellularLocation>
</comment>
<feature type="compositionally biased region" description="Basic and acidic residues" evidence="5">
    <location>
        <begin position="202"/>
        <end position="216"/>
    </location>
</feature>
<feature type="region of interest" description="Disordered" evidence="5">
    <location>
        <begin position="191"/>
        <end position="235"/>
    </location>
</feature>
<dbReference type="Gene3D" id="3.30.70.330">
    <property type="match status" value="1"/>
</dbReference>
<dbReference type="GeneID" id="5126404"/>
<dbReference type="VEuPathDB" id="FungiDB:PGUG_03493"/>
<sequence>MAKTRSAVKAATKEPEHDLQLPSSSEESGSEGESEGLSSAEESEDESDENDENENDKESVKTTKNPSKTGSHVVNIQKTSNVARKTDKSKNKRGVIYVGRLPHGLYEKEMRQYFDQFGEISRLRISRNKKTGKSKHYGFIEFQDKEVAKIACEAMNNYLVFGHMLQVQMVEEANVHDELFSGHHVQYKPLPHKSISRHRHDSPKTKDQWEKLEAKQKQRKEARKKKLAAAGIDFE</sequence>
<dbReference type="GO" id="GO:0005730">
    <property type="term" value="C:nucleolus"/>
    <property type="evidence" value="ECO:0007669"/>
    <property type="project" value="UniProtKB-SubCell"/>
</dbReference>
<dbReference type="FunCoup" id="A5DJP2">
    <property type="interactions" value="838"/>
</dbReference>
<dbReference type="InterPro" id="IPR000504">
    <property type="entry name" value="RRM_dom"/>
</dbReference>
<dbReference type="Pfam" id="PF00076">
    <property type="entry name" value="RRM_1"/>
    <property type="match status" value="1"/>
</dbReference>